<dbReference type="Proteomes" id="UP000490922">
    <property type="component" value="Unassembled WGS sequence"/>
</dbReference>
<protein>
    <recommendedName>
        <fullName evidence="4">Flippase-like domain-containing protein</fullName>
    </recommendedName>
</protein>
<feature type="transmembrane region" description="Helical" evidence="1">
    <location>
        <begin position="280"/>
        <end position="306"/>
    </location>
</feature>
<evidence type="ECO:0008006" key="4">
    <source>
        <dbReference type="Google" id="ProtNLM"/>
    </source>
</evidence>
<dbReference type="AlphaFoldDB" id="A0A7J5AGZ1"/>
<feature type="transmembrane region" description="Helical" evidence="1">
    <location>
        <begin position="12"/>
        <end position="29"/>
    </location>
</feature>
<feature type="transmembrane region" description="Helical" evidence="1">
    <location>
        <begin position="223"/>
        <end position="250"/>
    </location>
</feature>
<feature type="transmembrane region" description="Helical" evidence="1">
    <location>
        <begin position="163"/>
        <end position="180"/>
    </location>
</feature>
<comment type="caution">
    <text evidence="2">The sequence shown here is derived from an EMBL/GenBank/DDBJ whole genome shotgun (WGS) entry which is preliminary data.</text>
</comment>
<reference evidence="2 3" key="1">
    <citation type="submission" date="2019-09" db="EMBL/GenBank/DDBJ databases">
        <title>Flavobacterium sp. nov., isolated from glacier ice.</title>
        <authorList>
            <person name="Liu Q."/>
        </authorList>
    </citation>
    <scope>NUCLEOTIDE SEQUENCE [LARGE SCALE GENOMIC DNA]</scope>
    <source>
        <strain evidence="2 3">NBRC 112527</strain>
    </source>
</reference>
<dbReference type="OrthoDB" id="1121314at2"/>
<feature type="transmembrane region" description="Helical" evidence="1">
    <location>
        <begin position="50"/>
        <end position="69"/>
    </location>
</feature>
<dbReference type="RefSeq" id="WP_151106799.1">
    <property type="nucleotide sequence ID" value="NZ_WAEM01000002.1"/>
</dbReference>
<keyword evidence="1" id="KW-1133">Transmembrane helix</keyword>
<feature type="transmembrane region" description="Helical" evidence="1">
    <location>
        <begin position="127"/>
        <end position="151"/>
    </location>
</feature>
<name>A0A7J5AGZ1_9FLAO</name>
<dbReference type="EMBL" id="WAEM01000002">
    <property type="protein sequence ID" value="KAB1156805.1"/>
    <property type="molecule type" value="Genomic_DNA"/>
</dbReference>
<evidence type="ECO:0000313" key="2">
    <source>
        <dbReference type="EMBL" id="KAB1156805.1"/>
    </source>
</evidence>
<accession>A0A7J5AGZ1</accession>
<organism evidence="2 3">
    <name type="scientific">Flavobacterium luteum</name>
    <dbReference type="NCBI Taxonomy" id="2026654"/>
    <lineage>
        <taxon>Bacteria</taxon>
        <taxon>Pseudomonadati</taxon>
        <taxon>Bacteroidota</taxon>
        <taxon>Flavobacteriia</taxon>
        <taxon>Flavobacteriales</taxon>
        <taxon>Flavobacteriaceae</taxon>
        <taxon>Flavobacterium</taxon>
    </lineage>
</organism>
<sequence length="314" mass="36008">MIAIPHKAKQFLVFTIKVLIVTIAFYFIYKQLATNDQLDWQKFIALFRKNWSFGGVLFILLFSILNRFFEILKWQNLVSYFYNISLSEATAQVFGALTAGIFTPNGLGEYAGKALFFKKSVTKKIVFLNLICNGIQMIVTIVFGVFGLLYFNANFHIITTKTVSILFGLLVIVILTFFSLKKIKIKGYSIEKLIHKINEIPKSIHQKNIGLGLCRYLVFSHQYYFLFLAFDVRLPYFTLMSAITSIYFLASSLPSFQFLDFAIKGSVAVYFLGLLGVNEWIVVFISTLMWFLNVVLPVIIGSYYVLNFKIQKAT</sequence>
<proteinExistence type="predicted"/>
<evidence type="ECO:0000256" key="1">
    <source>
        <dbReference type="SAM" id="Phobius"/>
    </source>
</evidence>
<gene>
    <name evidence="2" type="ORF">F6464_05490</name>
</gene>
<keyword evidence="1" id="KW-0812">Transmembrane</keyword>
<keyword evidence="3" id="KW-1185">Reference proteome</keyword>
<feature type="transmembrane region" description="Helical" evidence="1">
    <location>
        <begin position="89"/>
        <end position="107"/>
    </location>
</feature>
<keyword evidence="1" id="KW-0472">Membrane</keyword>
<evidence type="ECO:0000313" key="3">
    <source>
        <dbReference type="Proteomes" id="UP000490922"/>
    </source>
</evidence>